<dbReference type="InterPro" id="IPR022627">
    <property type="entry name" value="DUF3502"/>
</dbReference>
<feature type="domain" description="DUF3502" evidence="2">
    <location>
        <begin position="476"/>
        <end position="543"/>
    </location>
</feature>
<gene>
    <name evidence="3" type="ORF">DWY69_19865</name>
</gene>
<accession>A0A3E3IN59</accession>
<dbReference type="Gene3D" id="3.40.190.10">
    <property type="entry name" value="Periplasmic binding protein-like II"/>
    <property type="match status" value="2"/>
</dbReference>
<feature type="region of interest" description="Disordered" evidence="1">
    <location>
        <begin position="49"/>
        <end position="83"/>
    </location>
</feature>
<comment type="caution">
    <text evidence="3">The sequence shown here is derived from an EMBL/GenBank/DDBJ whole genome shotgun (WGS) entry which is preliminary data.</text>
</comment>
<sequence>MRLRIRRKRSVLHGILKTSKDKGGHQMKRKWLACLLTAAVVTTTLLGCGGSSKEKAQTGQETGSATNAVQSGTEDSLQETGTQEISAQEEYVCKIVCVGDATSESCDKVAQAASEITMAKYNTKIELVRLSYGSFAEEVNLMLSSGEKLDLFPNFAFSTITAANTGQILPLDELLPEYGKDILNAVPQTDWECVSIGGQIFGVPNNKDKAEGFGLAMRTDMLEETGYDLSAIHTEKDLEGLFAAVKEKYPDCYPLVSDNGGMGYYNVSRDDLGGDFGWLENCLDDSELKVVDWYESDTYKEIMQRRYDWAQKGYIMPDAATNTQNAYELMAAGKGFSYFCNTKPGIEAEWSRKVGKDITVVELVETYRTSGSGMNTWYIAHNSEKPERAMQVLNEIYSNPELSNILINGIEGENYLIDSEKGVLTYPDGVDASNTSYSSVAWVWPNELISIPWEADGADIWKQTEEFNNSAKLSKAFGFVWDNSNVLNEITACNNVTAKYKNALDCGSLNPEEAIPKMVKELKDAGVDAIIAEKQAQLDAWAAQQ</sequence>
<dbReference type="OrthoDB" id="2636783at2"/>
<evidence type="ECO:0000256" key="1">
    <source>
        <dbReference type="SAM" id="MobiDB-lite"/>
    </source>
</evidence>
<dbReference type="EMBL" id="QVLU01000020">
    <property type="protein sequence ID" value="RGE68484.1"/>
    <property type="molecule type" value="Genomic_DNA"/>
</dbReference>
<evidence type="ECO:0000313" key="3">
    <source>
        <dbReference type="EMBL" id="RGE68484.1"/>
    </source>
</evidence>
<dbReference type="SUPFAM" id="SSF53850">
    <property type="entry name" value="Periplasmic binding protein-like II"/>
    <property type="match status" value="1"/>
</dbReference>
<dbReference type="Proteomes" id="UP000261166">
    <property type="component" value="Unassembled WGS sequence"/>
</dbReference>
<dbReference type="Pfam" id="PF12010">
    <property type="entry name" value="DUF3502"/>
    <property type="match status" value="1"/>
</dbReference>
<evidence type="ECO:0000313" key="4">
    <source>
        <dbReference type="Proteomes" id="UP000261166"/>
    </source>
</evidence>
<feature type="compositionally biased region" description="Polar residues" evidence="1">
    <location>
        <begin position="57"/>
        <end position="83"/>
    </location>
</feature>
<evidence type="ECO:0000259" key="2">
    <source>
        <dbReference type="Pfam" id="PF12010"/>
    </source>
</evidence>
<name>A0A3E3IN59_9FIRM</name>
<protein>
    <submittedName>
        <fullName evidence="3">DUF3502 domain-containing protein</fullName>
    </submittedName>
</protein>
<organism evidence="3 4">
    <name type="scientific">Eisenbergiella massiliensis</name>
    <dbReference type="NCBI Taxonomy" id="1720294"/>
    <lineage>
        <taxon>Bacteria</taxon>
        <taxon>Bacillati</taxon>
        <taxon>Bacillota</taxon>
        <taxon>Clostridia</taxon>
        <taxon>Lachnospirales</taxon>
        <taxon>Lachnospiraceae</taxon>
        <taxon>Eisenbergiella</taxon>
    </lineage>
</organism>
<reference evidence="3 4" key="1">
    <citation type="submission" date="2018-08" db="EMBL/GenBank/DDBJ databases">
        <title>A genome reference for cultivated species of the human gut microbiota.</title>
        <authorList>
            <person name="Zou Y."/>
            <person name="Xue W."/>
            <person name="Luo G."/>
        </authorList>
    </citation>
    <scope>NUCLEOTIDE SEQUENCE [LARGE SCALE GENOMIC DNA]</scope>
    <source>
        <strain evidence="3 4">AF26-4BH</strain>
    </source>
</reference>
<proteinExistence type="predicted"/>
<dbReference type="AlphaFoldDB" id="A0A3E3IN59"/>